<dbReference type="GO" id="GO:0006865">
    <property type="term" value="P:amino acid transport"/>
    <property type="evidence" value="ECO:0007669"/>
    <property type="project" value="UniProtKB-KW"/>
</dbReference>
<evidence type="ECO:0000256" key="4">
    <source>
        <dbReference type="ARBA" id="ARBA00022692"/>
    </source>
</evidence>
<dbReference type="Pfam" id="PF02653">
    <property type="entry name" value="BPD_transp_2"/>
    <property type="match status" value="1"/>
</dbReference>
<feature type="transmembrane region" description="Helical" evidence="9">
    <location>
        <begin position="224"/>
        <end position="249"/>
    </location>
</feature>
<evidence type="ECO:0000313" key="10">
    <source>
        <dbReference type="EMBL" id="SAI86492.1"/>
    </source>
</evidence>
<organism evidence="10 11">
    <name type="scientific">Saccharolobus solfataricus</name>
    <name type="common">Sulfolobus solfataricus</name>
    <dbReference type="NCBI Taxonomy" id="2287"/>
    <lineage>
        <taxon>Archaea</taxon>
        <taxon>Thermoproteota</taxon>
        <taxon>Thermoprotei</taxon>
        <taxon>Sulfolobales</taxon>
        <taxon>Sulfolobaceae</taxon>
        <taxon>Saccharolobus</taxon>
    </lineage>
</organism>
<evidence type="ECO:0000256" key="5">
    <source>
        <dbReference type="ARBA" id="ARBA00022970"/>
    </source>
</evidence>
<feature type="transmembrane region" description="Helical" evidence="9">
    <location>
        <begin position="97"/>
        <end position="119"/>
    </location>
</feature>
<evidence type="ECO:0000256" key="9">
    <source>
        <dbReference type="SAM" id="Phobius"/>
    </source>
</evidence>
<dbReference type="AlphaFoldDB" id="A0A157T596"/>
<sequence length="305" mass="32716">MIDPLIINTIVYGSILGLSSLSLTLTYLTTKVPNFAHGIFLLFGSYMTFTIAEVLKQNPYISLPIAFLLGGAIALLQYYGVLLPLSMRGGGLVSQMVATLAFSILLYGGLNAYASYLGYVYNVQSRDVTLGFLDYEIGGIRAVFLISIILAIAFILSLYIFLNKTRLGISIRATVENSSLAESMGINTKLVKAISWFLAGGIASTAGSLYPLQFVFSPTLAYSILLSIFAASVLGGLMSLFGGFIGGFIEGFIEKYIMTELSIYLSPLIGVSPFVINQYSTLVPLIVVAAVLLIAPNGIMGVRVK</sequence>
<evidence type="ECO:0000313" key="11">
    <source>
        <dbReference type="Proteomes" id="UP000076770"/>
    </source>
</evidence>
<evidence type="ECO:0000256" key="6">
    <source>
        <dbReference type="ARBA" id="ARBA00022989"/>
    </source>
</evidence>
<evidence type="ECO:0000256" key="8">
    <source>
        <dbReference type="ARBA" id="ARBA00037998"/>
    </source>
</evidence>
<name>A0A157T596_SACSO</name>
<dbReference type="GO" id="GO:0022857">
    <property type="term" value="F:transmembrane transporter activity"/>
    <property type="evidence" value="ECO:0007669"/>
    <property type="project" value="InterPro"/>
</dbReference>
<evidence type="ECO:0000256" key="1">
    <source>
        <dbReference type="ARBA" id="ARBA00004651"/>
    </source>
</evidence>
<keyword evidence="6 9" id="KW-1133">Transmembrane helix</keyword>
<dbReference type="GeneID" id="27429107"/>
<dbReference type="InterPro" id="IPR001851">
    <property type="entry name" value="ABC_transp_permease"/>
</dbReference>
<feature type="transmembrane region" description="Helical" evidence="9">
    <location>
        <begin position="282"/>
        <end position="302"/>
    </location>
</feature>
<dbReference type="InterPro" id="IPR052157">
    <property type="entry name" value="BCAA_transport_permease"/>
</dbReference>
<keyword evidence="3" id="KW-1003">Cell membrane</keyword>
<dbReference type="EMBL" id="LT549890">
    <property type="protein sequence ID" value="SAI86492.1"/>
    <property type="molecule type" value="Genomic_DNA"/>
</dbReference>
<keyword evidence="4 9" id="KW-0812">Transmembrane</keyword>
<evidence type="ECO:0000256" key="7">
    <source>
        <dbReference type="ARBA" id="ARBA00023136"/>
    </source>
</evidence>
<reference evidence="11" key="1">
    <citation type="submission" date="2016-04" db="EMBL/GenBank/DDBJ databases">
        <authorList>
            <person name="Shah S.A."/>
            <person name="Garrett R.A."/>
        </authorList>
    </citation>
    <scope>NUCLEOTIDE SEQUENCE [LARGE SCALE GENOMIC DNA]</scope>
    <source>
        <strain evidence="11">ATCC 35091 / DSM 1616 / JCM 8930 / NBRC 15331 / P1</strain>
    </source>
</reference>
<dbReference type="GO" id="GO:0005886">
    <property type="term" value="C:plasma membrane"/>
    <property type="evidence" value="ECO:0007669"/>
    <property type="project" value="UniProtKB-SubCell"/>
</dbReference>
<dbReference type="PATRIC" id="fig|2287.9.peg.3082"/>
<feature type="transmembrane region" description="Helical" evidence="9">
    <location>
        <begin position="6"/>
        <end position="28"/>
    </location>
</feature>
<dbReference type="PANTHER" id="PTHR11795:SF449">
    <property type="entry name" value="BRANCHED-CHAIN AMINO ACID TRANSPORT PERMEASE PROTEIN LIVH-RELATED"/>
    <property type="match status" value="1"/>
</dbReference>
<comment type="subcellular location">
    <subcellularLocation>
        <location evidence="1">Cell membrane</location>
        <topology evidence="1">Multi-pass membrane protein</topology>
    </subcellularLocation>
</comment>
<gene>
    <name evidence="10" type="ORF">SSOP1_2938</name>
</gene>
<feature type="transmembrane region" description="Helical" evidence="9">
    <location>
        <begin position="35"/>
        <end position="55"/>
    </location>
</feature>
<dbReference type="PANTHER" id="PTHR11795">
    <property type="entry name" value="BRANCHED-CHAIN AMINO ACID TRANSPORT SYSTEM PERMEASE PROTEIN LIVH"/>
    <property type="match status" value="1"/>
</dbReference>
<accession>A0A157T596</accession>
<feature type="transmembrane region" description="Helical" evidence="9">
    <location>
        <begin position="193"/>
        <end position="212"/>
    </location>
</feature>
<dbReference type="CDD" id="cd06582">
    <property type="entry name" value="TM_PBP1_LivH_like"/>
    <property type="match status" value="1"/>
</dbReference>
<dbReference type="RefSeq" id="WP_010923992.1">
    <property type="nucleotide sequence ID" value="NZ_LT549890.1"/>
</dbReference>
<keyword evidence="7 9" id="KW-0472">Membrane</keyword>
<evidence type="ECO:0000256" key="3">
    <source>
        <dbReference type="ARBA" id="ARBA00022475"/>
    </source>
</evidence>
<proteinExistence type="inferred from homology"/>
<keyword evidence="5" id="KW-0029">Amino-acid transport</keyword>
<dbReference type="GeneID" id="1452867"/>
<feature type="transmembrane region" description="Helical" evidence="9">
    <location>
        <begin position="61"/>
        <end position="85"/>
    </location>
</feature>
<feature type="transmembrane region" description="Helical" evidence="9">
    <location>
        <begin position="139"/>
        <end position="162"/>
    </location>
</feature>
<comment type="similarity">
    <text evidence="8">Belongs to the binding-protein-dependent transport system permease family. LivHM subfamily.</text>
</comment>
<feature type="transmembrane region" description="Helical" evidence="9">
    <location>
        <begin position="256"/>
        <end position="276"/>
    </location>
</feature>
<evidence type="ECO:0000256" key="2">
    <source>
        <dbReference type="ARBA" id="ARBA00022448"/>
    </source>
</evidence>
<keyword evidence="2" id="KW-0813">Transport</keyword>
<dbReference type="Proteomes" id="UP000076770">
    <property type="component" value="Chromosome i"/>
</dbReference>
<dbReference type="OrthoDB" id="43815at2157"/>
<protein>
    <submittedName>
        <fullName evidence="10">Branched-chain amino acid ABC transporter permease</fullName>
    </submittedName>
</protein>